<evidence type="ECO:0000256" key="10">
    <source>
        <dbReference type="ARBA" id="ARBA00048594"/>
    </source>
</evidence>
<dbReference type="Gene3D" id="3.40.50.300">
    <property type="entry name" value="P-loop containing nucleotide triphosphate hydrolases"/>
    <property type="match status" value="2"/>
</dbReference>
<comment type="subcellular location">
    <subcellularLocation>
        <location evidence="11">Cytoplasm</location>
    </subcellularLocation>
</comment>
<evidence type="ECO:0000256" key="3">
    <source>
        <dbReference type="ARBA" id="ARBA00012961"/>
    </source>
</evidence>
<keyword evidence="7 11" id="KW-0418">Kinase</keyword>
<dbReference type="InterPro" id="IPR008145">
    <property type="entry name" value="GK/Ca_channel_bsu"/>
</dbReference>
<gene>
    <name evidence="11 13" type="primary">gmk</name>
    <name evidence="13" type="ORF">WMO66_03830</name>
</gene>
<name>A0ABV1G4P9_9FIRM</name>
<evidence type="ECO:0000256" key="11">
    <source>
        <dbReference type="HAMAP-Rule" id="MF_00328"/>
    </source>
</evidence>
<reference evidence="13 14" key="1">
    <citation type="submission" date="2024-03" db="EMBL/GenBank/DDBJ databases">
        <title>Human intestinal bacterial collection.</title>
        <authorList>
            <person name="Pauvert C."/>
            <person name="Hitch T.C.A."/>
            <person name="Clavel T."/>
        </authorList>
    </citation>
    <scope>NUCLEOTIDE SEQUENCE [LARGE SCALE GENOMIC DNA]</scope>
    <source>
        <strain evidence="13 14">CLA-AA-H192</strain>
    </source>
</reference>
<keyword evidence="5 11" id="KW-0808">Transferase</keyword>
<dbReference type="RefSeq" id="WP_349135059.1">
    <property type="nucleotide sequence ID" value="NZ_JBBMFF010000152.1"/>
</dbReference>
<dbReference type="NCBIfam" id="TIGR03263">
    <property type="entry name" value="guanyl_kin"/>
    <property type="match status" value="1"/>
</dbReference>
<dbReference type="InterPro" id="IPR008144">
    <property type="entry name" value="Guanylate_kin-like_dom"/>
</dbReference>
<dbReference type="PROSITE" id="PS00856">
    <property type="entry name" value="GUANYLATE_KINASE_1"/>
    <property type="match status" value="1"/>
</dbReference>
<keyword evidence="11" id="KW-0963">Cytoplasm</keyword>
<evidence type="ECO:0000256" key="2">
    <source>
        <dbReference type="ARBA" id="ARBA00005790"/>
    </source>
</evidence>
<dbReference type="InterPro" id="IPR027417">
    <property type="entry name" value="P-loop_NTPase"/>
</dbReference>
<dbReference type="InterPro" id="IPR020590">
    <property type="entry name" value="Guanylate_kinase_CS"/>
</dbReference>
<comment type="function">
    <text evidence="1 11">Essential for recycling GMP and indirectly, cGMP.</text>
</comment>
<feature type="binding site" evidence="11">
    <location>
        <begin position="11"/>
        <end position="18"/>
    </location>
    <ligand>
        <name>ATP</name>
        <dbReference type="ChEBI" id="CHEBI:30616"/>
    </ligand>
</feature>
<dbReference type="PROSITE" id="PS50052">
    <property type="entry name" value="GUANYLATE_KINASE_2"/>
    <property type="match status" value="1"/>
</dbReference>
<evidence type="ECO:0000313" key="14">
    <source>
        <dbReference type="Proteomes" id="UP001491552"/>
    </source>
</evidence>
<dbReference type="PANTHER" id="PTHR23117:SF13">
    <property type="entry name" value="GUANYLATE KINASE"/>
    <property type="match status" value="1"/>
</dbReference>
<feature type="domain" description="Guanylate kinase-like" evidence="12">
    <location>
        <begin position="4"/>
        <end position="182"/>
    </location>
</feature>
<evidence type="ECO:0000256" key="7">
    <source>
        <dbReference type="ARBA" id="ARBA00022777"/>
    </source>
</evidence>
<evidence type="ECO:0000256" key="9">
    <source>
        <dbReference type="ARBA" id="ARBA00030128"/>
    </source>
</evidence>
<proteinExistence type="inferred from homology"/>
<keyword evidence="14" id="KW-1185">Reference proteome</keyword>
<evidence type="ECO:0000256" key="5">
    <source>
        <dbReference type="ARBA" id="ARBA00022679"/>
    </source>
</evidence>
<evidence type="ECO:0000313" key="13">
    <source>
        <dbReference type="EMBL" id="MEQ2510387.1"/>
    </source>
</evidence>
<dbReference type="EMBL" id="JBBMFF010000152">
    <property type="protein sequence ID" value="MEQ2510387.1"/>
    <property type="molecule type" value="Genomic_DNA"/>
</dbReference>
<dbReference type="HAMAP" id="MF_00328">
    <property type="entry name" value="Guanylate_kinase"/>
    <property type="match status" value="1"/>
</dbReference>
<evidence type="ECO:0000256" key="1">
    <source>
        <dbReference type="ARBA" id="ARBA00003531"/>
    </source>
</evidence>
<dbReference type="GO" id="GO:0004385">
    <property type="term" value="F:GMP kinase activity"/>
    <property type="evidence" value="ECO:0007669"/>
    <property type="project" value="UniProtKB-EC"/>
</dbReference>
<dbReference type="EC" id="2.7.4.8" evidence="3 11"/>
<dbReference type="SMART" id="SM00072">
    <property type="entry name" value="GuKc"/>
    <property type="match status" value="1"/>
</dbReference>
<dbReference type="PANTHER" id="PTHR23117">
    <property type="entry name" value="GUANYLATE KINASE-RELATED"/>
    <property type="match status" value="1"/>
</dbReference>
<dbReference type="SUPFAM" id="SSF52540">
    <property type="entry name" value="P-loop containing nucleoside triphosphate hydrolases"/>
    <property type="match status" value="1"/>
</dbReference>
<dbReference type="CDD" id="cd00071">
    <property type="entry name" value="GMPK"/>
    <property type="match status" value="1"/>
</dbReference>
<dbReference type="Proteomes" id="UP001491552">
    <property type="component" value="Unassembled WGS sequence"/>
</dbReference>
<comment type="caution">
    <text evidence="13">The sequence shown here is derived from an EMBL/GenBank/DDBJ whole genome shotgun (WGS) entry which is preliminary data.</text>
</comment>
<evidence type="ECO:0000259" key="12">
    <source>
        <dbReference type="PROSITE" id="PS50052"/>
    </source>
</evidence>
<evidence type="ECO:0000256" key="4">
    <source>
        <dbReference type="ARBA" id="ARBA00016296"/>
    </source>
</evidence>
<dbReference type="Gene3D" id="3.30.63.10">
    <property type="entry name" value="Guanylate Kinase phosphate binding domain"/>
    <property type="match status" value="1"/>
</dbReference>
<protein>
    <recommendedName>
        <fullName evidence="4 11">Guanylate kinase</fullName>
        <ecNumber evidence="3 11">2.7.4.8</ecNumber>
    </recommendedName>
    <alternativeName>
        <fullName evidence="9 11">GMP kinase</fullName>
    </alternativeName>
</protein>
<dbReference type="Pfam" id="PF00625">
    <property type="entry name" value="Guanylate_kin"/>
    <property type="match status" value="1"/>
</dbReference>
<comment type="catalytic activity">
    <reaction evidence="10 11">
        <text>GMP + ATP = GDP + ADP</text>
        <dbReference type="Rhea" id="RHEA:20780"/>
        <dbReference type="ChEBI" id="CHEBI:30616"/>
        <dbReference type="ChEBI" id="CHEBI:58115"/>
        <dbReference type="ChEBI" id="CHEBI:58189"/>
        <dbReference type="ChEBI" id="CHEBI:456216"/>
        <dbReference type="EC" id="2.7.4.8"/>
    </reaction>
</comment>
<comment type="similarity">
    <text evidence="2 11">Belongs to the guanylate kinase family.</text>
</comment>
<keyword evidence="8 11" id="KW-0067">ATP-binding</keyword>
<keyword evidence="6 11" id="KW-0547">Nucleotide-binding</keyword>
<evidence type="ECO:0000256" key="8">
    <source>
        <dbReference type="ARBA" id="ARBA00022840"/>
    </source>
</evidence>
<organism evidence="13 14">
    <name type="scientific">Faecousia intestinalis</name>
    <dbReference type="NCBI Taxonomy" id="3133167"/>
    <lineage>
        <taxon>Bacteria</taxon>
        <taxon>Bacillati</taxon>
        <taxon>Bacillota</taxon>
        <taxon>Clostridia</taxon>
        <taxon>Eubacteriales</taxon>
        <taxon>Oscillospiraceae</taxon>
        <taxon>Faecousia</taxon>
    </lineage>
</organism>
<evidence type="ECO:0000256" key="6">
    <source>
        <dbReference type="ARBA" id="ARBA00022741"/>
    </source>
</evidence>
<sequence length="199" mass="22234">MSQGRIIIVSGPSGVGKGTILRTVMQQRESLHYSVSATSRPMRPEDREGVSYYFVSRERFEEMIAAGELLEHACYAGNYYGTPLRPVEEALARGESVVLEIDVQGALQVMQRRPDAISVFIAPPSYAELKRRLAGRGDTPPDIAARRLHIALEECRQAKHYQYTIINDSVGHAVQELEAVLTAEACRTSYRPLNLKEED</sequence>
<accession>A0ABV1G4P9</accession>
<dbReference type="InterPro" id="IPR017665">
    <property type="entry name" value="Guanylate_kinase"/>
</dbReference>